<keyword evidence="6 12" id="KW-0067">ATP-binding</keyword>
<gene>
    <name evidence="12" type="primary">yheH</name>
    <name evidence="12" type="ORF">NCTC12224_01910</name>
</gene>
<evidence type="ECO:0000256" key="3">
    <source>
        <dbReference type="ARBA" id="ARBA00022475"/>
    </source>
</evidence>
<feature type="domain" description="ABC transmembrane type-1" evidence="11">
    <location>
        <begin position="25"/>
        <end position="332"/>
    </location>
</feature>
<dbReference type="Pfam" id="PF00005">
    <property type="entry name" value="ABC_tran"/>
    <property type="match status" value="1"/>
</dbReference>
<keyword evidence="12" id="KW-0378">Hydrolase</keyword>
<dbReference type="PROSITE" id="PS50893">
    <property type="entry name" value="ABC_TRANSPORTER_2"/>
    <property type="match status" value="1"/>
</dbReference>
<keyword evidence="3" id="KW-1003">Cell membrane</keyword>
<dbReference type="PROSITE" id="PS00211">
    <property type="entry name" value="ABC_TRANSPORTER_1"/>
    <property type="match status" value="1"/>
</dbReference>
<dbReference type="PANTHER" id="PTHR43394:SF1">
    <property type="entry name" value="ATP-BINDING CASSETTE SUB-FAMILY B MEMBER 10, MITOCHONDRIAL"/>
    <property type="match status" value="1"/>
</dbReference>
<dbReference type="Pfam" id="PF00664">
    <property type="entry name" value="ABC_membrane"/>
    <property type="match status" value="1"/>
</dbReference>
<dbReference type="EMBL" id="UHFN01000007">
    <property type="protein sequence ID" value="SUN62488.1"/>
    <property type="molecule type" value="Genomic_DNA"/>
</dbReference>
<dbReference type="InterPro" id="IPR036640">
    <property type="entry name" value="ABC1_TM_sf"/>
</dbReference>
<feature type="transmembrane region" description="Helical" evidence="9">
    <location>
        <begin position="268"/>
        <end position="295"/>
    </location>
</feature>
<accession>A0A380KC34</accession>
<dbReference type="EC" id="3.6.3.-" evidence="12"/>
<organism evidence="12 13">
    <name type="scientific">Streptococcus hyointestinalis</name>
    <dbReference type="NCBI Taxonomy" id="1337"/>
    <lineage>
        <taxon>Bacteria</taxon>
        <taxon>Bacillati</taxon>
        <taxon>Bacillota</taxon>
        <taxon>Bacilli</taxon>
        <taxon>Lactobacillales</taxon>
        <taxon>Streptococcaceae</taxon>
        <taxon>Streptococcus</taxon>
    </lineage>
</organism>
<dbReference type="GO" id="GO:0005524">
    <property type="term" value="F:ATP binding"/>
    <property type="evidence" value="ECO:0007669"/>
    <property type="project" value="UniProtKB-KW"/>
</dbReference>
<keyword evidence="4 9" id="KW-0812">Transmembrane</keyword>
<evidence type="ECO:0000256" key="2">
    <source>
        <dbReference type="ARBA" id="ARBA00022448"/>
    </source>
</evidence>
<sequence>MENKEKTSLIKRLLPYTKGFRLPFILALICAVISSWITVYGPDIISDITNTISDALKNASQIAVYLKAGNIKDAMGVNADVDTAKVAKLAWQLVVLYSVGALVSYYQQYTFTTIIQKFSNRMRKAIAEKINRVPLAYFDSHTQGDTLSRVTNDVDIMAQSLQQSLGTIFSSSILLIAAIIMMIKTNGRLAAVAILSVLIGFIITMVIIASSQPLFKRQQKNLSNVSGYVEEIYSGHNVVKSYSATDEVKEQFKNLNNALYKSMWQSQFFSGIMMPLMQFIGNFGYVMVCVFGAIWMIDGKVSMGTIVAFMIYVRIFSQPLSQLAQAFGQLQQASAGMNRVFEFLEEDEMEEESNKTKQLDTIKGDVTFEHVHFGYSKDKTIIHDFSAHAQAGQKIAIVGPTGAGKTTLVNLLMRFYEVDSGTISIDGVNVHDMKREEVHDAFSMVLQDTWLFEGTIKENLIYNQKGITDEQVEAAAKAVGVHHFIKTLPNGYDSVLDDSLTLSVGQKQLLTIARALLKDAPLLILDEATSSVDTRTEELIQKAMDKLMEGRTSFVIAHRLSTIKNADLILVMKDGNIIEQGNHDVLMAQNGFYADLYNSQFEEN</sequence>
<dbReference type="InterPro" id="IPR003439">
    <property type="entry name" value="ABC_transporter-like_ATP-bd"/>
</dbReference>
<evidence type="ECO:0000313" key="13">
    <source>
        <dbReference type="Proteomes" id="UP000254924"/>
    </source>
</evidence>
<dbReference type="SUPFAM" id="SSF90123">
    <property type="entry name" value="ABC transporter transmembrane region"/>
    <property type="match status" value="1"/>
</dbReference>
<proteinExistence type="predicted"/>
<keyword evidence="5" id="KW-0547">Nucleotide-binding</keyword>
<evidence type="ECO:0000256" key="1">
    <source>
        <dbReference type="ARBA" id="ARBA00004651"/>
    </source>
</evidence>
<feature type="transmembrane region" description="Helical" evidence="9">
    <location>
        <begin position="165"/>
        <end position="183"/>
    </location>
</feature>
<keyword evidence="13" id="KW-1185">Reference proteome</keyword>
<evidence type="ECO:0000259" key="10">
    <source>
        <dbReference type="PROSITE" id="PS50893"/>
    </source>
</evidence>
<feature type="transmembrane region" description="Helical" evidence="9">
    <location>
        <begin position="89"/>
        <end position="106"/>
    </location>
</feature>
<keyword evidence="8 9" id="KW-0472">Membrane</keyword>
<name>A0A380KC34_9STRE</name>
<dbReference type="Proteomes" id="UP000254924">
    <property type="component" value="Unassembled WGS sequence"/>
</dbReference>
<feature type="transmembrane region" description="Helical" evidence="9">
    <location>
        <begin position="189"/>
        <end position="210"/>
    </location>
</feature>
<dbReference type="GO" id="GO:0015421">
    <property type="term" value="F:ABC-type oligopeptide transporter activity"/>
    <property type="evidence" value="ECO:0007669"/>
    <property type="project" value="TreeGrafter"/>
</dbReference>
<dbReference type="OrthoDB" id="9770415at2"/>
<evidence type="ECO:0000256" key="4">
    <source>
        <dbReference type="ARBA" id="ARBA00022692"/>
    </source>
</evidence>
<dbReference type="GO" id="GO:0016887">
    <property type="term" value="F:ATP hydrolysis activity"/>
    <property type="evidence" value="ECO:0007669"/>
    <property type="project" value="InterPro"/>
</dbReference>
<evidence type="ECO:0000256" key="6">
    <source>
        <dbReference type="ARBA" id="ARBA00022840"/>
    </source>
</evidence>
<evidence type="ECO:0000313" key="12">
    <source>
        <dbReference type="EMBL" id="SUN62488.1"/>
    </source>
</evidence>
<dbReference type="SUPFAM" id="SSF52540">
    <property type="entry name" value="P-loop containing nucleoside triphosphate hydrolases"/>
    <property type="match status" value="1"/>
</dbReference>
<reference evidence="12 13" key="1">
    <citation type="submission" date="2018-06" db="EMBL/GenBank/DDBJ databases">
        <authorList>
            <consortium name="Pathogen Informatics"/>
            <person name="Doyle S."/>
        </authorList>
    </citation>
    <scope>NUCLEOTIDE SEQUENCE [LARGE SCALE GENOMIC DNA]</scope>
    <source>
        <strain evidence="12 13">NCTC12224</strain>
    </source>
</reference>
<dbReference type="InterPro" id="IPR039421">
    <property type="entry name" value="Type_1_exporter"/>
</dbReference>
<dbReference type="GO" id="GO:0005886">
    <property type="term" value="C:plasma membrane"/>
    <property type="evidence" value="ECO:0007669"/>
    <property type="project" value="UniProtKB-SubCell"/>
</dbReference>
<dbReference type="CDD" id="cd03254">
    <property type="entry name" value="ABCC_Glucan_exporter_like"/>
    <property type="match status" value="1"/>
</dbReference>
<dbReference type="FunFam" id="3.40.50.300:FF:000287">
    <property type="entry name" value="Multidrug ABC transporter ATP-binding protein"/>
    <property type="match status" value="1"/>
</dbReference>
<evidence type="ECO:0000259" key="11">
    <source>
        <dbReference type="PROSITE" id="PS50929"/>
    </source>
</evidence>
<dbReference type="CDD" id="cd18547">
    <property type="entry name" value="ABC_6TM_Tm288_like"/>
    <property type="match status" value="1"/>
</dbReference>
<comment type="subcellular location">
    <subcellularLocation>
        <location evidence="1">Cell membrane</location>
        <topology evidence="1">Multi-pass membrane protein</topology>
    </subcellularLocation>
</comment>
<dbReference type="PROSITE" id="PS50929">
    <property type="entry name" value="ABC_TM1F"/>
    <property type="match status" value="1"/>
</dbReference>
<dbReference type="AlphaFoldDB" id="A0A380KC34"/>
<keyword evidence="2" id="KW-0813">Transport</keyword>
<evidence type="ECO:0000256" key="7">
    <source>
        <dbReference type="ARBA" id="ARBA00022989"/>
    </source>
</evidence>
<evidence type="ECO:0000256" key="8">
    <source>
        <dbReference type="ARBA" id="ARBA00023136"/>
    </source>
</evidence>
<dbReference type="InterPro" id="IPR011527">
    <property type="entry name" value="ABC1_TM_dom"/>
</dbReference>
<dbReference type="PANTHER" id="PTHR43394">
    <property type="entry name" value="ATP-DEPENDENT PERMEASE MDL1, MITOCHONDRIAL"/>
    <property type="match status" value="1"/>
</dbReference>
<dbReference type="InterPro" id="IPR003593">
    <property type="entry name" value="AAA+_ATPase"/>
</dbReference>
<keyword evidence="7 9" id="KW-1133">Transmembrane helix</keyword>
<feature type="domain" description="ABC transporter" evidence="10">
    <location>
        <begin position="366"/>
        <end position="599"/>
    </location>
</feature>
<evidence type="ECO:0000256" key="9">
    <source>
        <dbReference type="SAM" id="Phobius"/>
    </source>
</evidence>
<dbReference type="FunFam" id="1.20.1560.10:FF:000011">
    <property type="entry name" value="Multidrug ABC transporter ATP-binding protein"/>
    <property type="match status" value="1"/>
</dbReference>
<feature type="transmembrane region" description="Helical" evidence="9">
    <location>
        <begin position="20"/>
        <end position="39"/>
    </location>
</feature>
<dbReference type="InterPro" id="IPR027417">
    <property type="entry name" value="P-loop_NTPase"/>
</dbReference>
<dbReference type="Gene3D" id="3.40.50.300">
    <property type="entry name" value="P-loop containing nucleotide triphosphate hydrolases"/>
    <property type="match status" value="1"/>
</dbReference>
<dbReference type="InterPro" id="IPR017871">
    <property type="entry name" value="ABC_transporter-like_CS"/>
</dbReference>
<protein>
    <submittedName>
        <fullName evidence="12">ABC transporter ATP-binding protein</fullName>
        <ecNumber evidence="12">3.6.3.-</ecNumber>
    </submittedName>
</protein>
<dbReference type="Gene3D" id="1.20.1560.10">
    <property type="entry name" value="ABC transporter type 1, transmembrane domain"/>
    <property type="match status" value="1"/>
</dbReference>
<dbReference type="SMART" id="SM00382">
    <property type="entry name" value="AAA"/>
    <property type="match status" value="1"/>
</dbReference>
<evidence type="ECO:0000256" key="5">
    <source>
        <dbReference type="ARBA" id="ARBA00022741"/>
    </source>
</evidence>